<comment type="caution">
    <text evidence="2">The sequence shown here is derived from an EMBL/GenBank/DDBJ whole genome shotgun (WGS) entry which is preliminary data.</text>
</comment>
<accession>A0ABV6CJ33</accession>
<evidence type="ECO:0000313" key="3">
    <source>
        <dbReference type="Proteomes" id="UP001589795"/>
    </source>
</evidence>
<dbReference type="EMBL" id="JBHLWQ010000093">
    <property type="protein sequence ID" value="MFC0200717.1"/>
    <property type="molecule type" value="Genomic_DNA"/>
</dbReference>
<name>A0ABV6CJ33_9RHOB</name>
<feature type="domain" description="Polymerase nucleotidyl transferase" evidence="1">
    <location>
        <begin position="21"/>
        <end position="76"/>
    </location>
</feature>
<organism evidence="2 3">
    <name type="scientific">Paracoccus rhizosphaerae</name>
    <dbReference type="NCBI Taxonomy" id="1133347"/>
    <lineage>
        <taxon>Bacteria</taxon>
        <taxon>Pseudomonadati</taxon>
        <taxon>Pseudomonadota</taxon>
        <taxon>Alphaproteobacteria</taxon>
        <taxon>Rhodobacterales</taxon>
        <taxon>Paracoccaceae</taxon>
        <taxon>Paracoccus</taxon>
    </lineage>
</organism>
<dbReference type="InterPro" id="IPR002934">
    <property type="entry name" value="Polymerase_NTP_transf_dom"/>
</dbReference>
<proteinExistence type="predicted"/>
<gene>
    <name evidence="2" type="ORF">ACFFIZ_10430</name>
</gene>
<dbReference type="Gene3D" id="3.30.460.10">
    <property type="entry name" value="Beta Polymerase, domain 2"/>
    <property type="match status" value="1"/>
</dbReference>
<keyword evidence="3" id="KW-1185">Reference proteome</keyword>
<dbReference type="Proteomes" id="UP001589795">
    <property type="component" value="Unassembled WGS sequence"/>
</dbReference>
<dbReference type="RefSeq" id="WP_265507514.1">
    <property type="nucleotide sequence ID" value="NZ_JAOTBE010000034.1"/>
</dbReference>
<sequence>MRIAGLLDRVTPLIVAVCDPDAIILFGSHAKGQASRDSDVDLLVVGDFPGSPFLRDRELGQLLHGFPVRMDLHLATPAEMAAELAKPFGFTRSILSGGLLLHARLPPPDEDPLGALADSWYKKLFVDT</sequence>
<protein>
    <submittedName>
        <fullName evidence="2">Nucleotidyltransferase domain-containing protein</fullName>
    </submittedName>
</protein>
<reference evidence="2 3" key="1">
    <citation type="submission" date="2024-09" db="EMBL/GenBank/DDBJ databases">
        <authorList>
            <person name="Sun Q."/>
            <person name="Mori K."/>
        </authorList>
    </citation>
    <scope>NUCLEOTIDE SEQUENCE [LARGE SCALE GENOMIC DNA]</scope>
    <source>
        <strain evidence="2 3">CCM 7904</strain>
    </source>
</reference>
<dbReference type="CDD" id="cd05403">
    <property type="entry name" value="NT_KNTase_like"/>
    <property type="match status" value="1"/>
</dbReference>
<evidence type="ECO:0000313" key="2">
    <source>
        <dbReference type="EMBL" id="MFC0200717.1"/>
    </source>
</evidence>
<evidence type="ECO:0000259" key="1">
    <source>
        <dbReference type="Pfam" id="PF01909"/>
    </source>
</evidence>
<dbReference type="InterPro" id="IPR043519">
    <property type="entry name" value="NT_sf"/>
</dbReference>
<dbReference type="Pfam" id="PF01909">
    <property type="entry name" value="NTP_transf_2"/>
    <property type="match status" value="1"/>
</dbReference>
<dbReference type="SUPFAM" id="SSF81301">
    <property type="entry name" value="Nucleotidyltransferase"/>
    <property type="match status" value="1"/>
</dbReference>